<feature type="domain" description="PAS" evidence="16">
    <location>
        <begin position="328"/>
        <end position="400"/>
    </location>
</feature>
<dbReference type="SUPFAM" id="SSF47384">
    <property type="entry name" value="Homodimeric domain of signal transducing histidine kinase"/>
    <property type="match status" value="1"/>
</dbReference>
<evidence type="ECO:0000313" key="19">
    <source>
        <dbReference type="Proteomes" id="UP000308901"/>
    </source>
</evidence>
<proteinExistence type="predicted"/>
<dbReference type="Gene3D" id="3.30.565.10">
    <property type="entry name" value="Histidine kinase-like ATPase, C-terminal domain"/>
    <property type="match status" value="1"/>
</dbReference>
<dbReference type="InterPro" id="IPR003594">
    <property type="entry name" value="HATPase_dom"/>
</dbReference>
<organism evidence="18 19">
    <name type="scientific">Arcobacter arenosus</name>
    <dbReference type="NCBI Taxonomy" id="2576037"/>
    <lineage>
        <taxon>Bacteria</taxon>
        <taxon>Pseudomonadati</taxon>
        <taxon>Campylobacterota</taxon>
        <taxon>Epsilonproteobacteria</taxon>
        <taxon>Campylobacterales</taxon>
        <taxon>Arcobacteraceae</taxon>
        <taxon>Arcobacter</taxon>
    </lineage>
</organism>
<dbReference type="PROSITE" id="PS50113">
    <property type="entry name" value="PAC"/>
    <property type="match status" value="1"/>
</dbReference>
<dbReference type="InterPro" id="IPR004358">
    <property type="entry name" value="Sig_transdc_His_kin-like_C"/>
</dbReference>
<dbReference type="RefSeq" id="WP_138151552.1">
    <property type="nucleotide sequence ID" value="NZ_VANU01000001.1"/>
</dbReference>
<evidence type="ECO:0000256" key="14">
    <source>
        <dbReference type="SAM" id="Phobius"/>
    </source>
</evidence>
<feature type="coiled-coil region" evidence="13">
    <location>
        <begin position="311"/>
        <end position="338"/>
    </location>
</feature>
<keyword evidence="12" id="KW-0902">Two-component regulatory system</keyword>
<reference evidence="18 19" key="1">
    <citation type="submission" date="2019-05" db="EMBL/GenBank/DDBJ databases">
        <title>Arcobacter sp. nov., isolated from sea sediment.</title>
        <authorList>
            <person name="Kim W."/>
        </authorList>
    </citation>
    <scope>NUCLEOTIDE SEQUENCE [LARGE SCALE GENOMIC DNA]</scope>
    <source>
        <strain evidence="18 19">CAU 1517</strain>
    </source>
</reference>
<keyword evidence="10" id="KW-0067">ATP-binding</keyword>
<evidence type="ECO:0000256" key="7">
    <source>
        <dbReference type="ARBA" id="ARBA00022692"/>
    </source>
</evidence>
<dbReference type="InterPro" id="IPR036890">
    <property type="entry name" value="HATPase_C_sf"/>
</dbReference>
<name>A0A5R8Y5U0_9BACT</name>
<comment type="subcellular location">
    <subcellularLocation>
        <location evidence="2">Cell membrane</location>
        <topology evidence="2">Multi-pass membrane protein</topology>
    </subcellularLocation>
</comment>
<keyword evidence="8" id="KW-0547">Nucleotide-binding</keyword>
<dbReference type="PROSITE" id="PS50109">
    <property type="entry name" value="HIS_KIN"/>
    <property type="match status" value="1"/>
</dbReference>
<comment type="caution">
    <text evidence="18">The sequence shown here is derived from an EMBL/GenBank/DDBJ whole genome shotgun (WGS) entry which is preliminary data.</text>
</comment>
<keyword evidence="9" id="KW-0418">Kinase</keyword>
<dbReference type="GO" id="GO:0005886">
    <property type="term" value="C:plasma membrane"/>
    <property type="evidence" value="ECO:0007669"/>
    <property type="project" value="UniProtKB-SubCell"/>
</dbReference>
<keyword evidence="4" id="KW-1003">Cell membrane</keyword>
<dbReference type="InterPro" id="IPR003661">
    <property type="entry name" value="HisK_dim/P_dom"/>
</dbReference>
<dbReference type="OrthoDB" id="9781223at2"/>
<dbReference type="NCBIfam" id="TIGR00229">
    <property type="entry name" value="sensory_box"/>
    <property type="match status" value="1"/>
</dbReference>
<dbReference type="GO" id="GO:0005524">
    <property type="term" value="F:ATP binding"/>
    <property type="evidence" value="ECO:0007669"/>
    <property type="project" value="UniProtKB-KW"/>
</dbReference>
<keyword evidence="6" id="KW-0808">Transferase</keyword>
<evidence type="ECO:0000313" key="18">
    <source>
        <dbReference type="EMBL" id="TLP41150.1"/>
    </source>
</evidence>
<accession>A0A5R8Y5U0</accession>
<dbReference type="InterPro" id="IPR029150">
    <property type="entry name" value="dCache_3"/>
</dbReference>
<dbReference type="InterPro" id="IPR000700">
    <property type="entry name" value="PAS-assoc_C"/>
</dbReference>
<evidence type="ECO:0000256" key="3">
    <source>
        <dbReference type="ARBA" id="ARBA00012438"/>
    </source>
</evidence>
<evidence type="ECO:0000256" key="11">
    <source>
        <dbReference type="ARBA" id="ARBA00022989"/>
    </source>
</evidence>
<evidence type="ECO:0000256" key="9">
    <source>
        <dbReference type="ARBA" id="ARBA00022777"/>
    </source>
</evidence>
<keyword evidence="14" id="KW-0472">Membrane</keyword>
<dbReference type="SUPFAM" id="SSF55785">
    <property type="entry name" value="PYP-like sensor domain (PAS domain)"/>
    <property type="match status" value="1"/>
</dbReference>
<dbReference type="EMBL" id="VANU01000001">
    <property type="protein sequence ID" value="TLP41150.1"/>
    <property type="molecule type" value="Genomic_DNA"/>
</dbReference>
<dbReference type="EC" id="2.7.13.3" evidence="3"/>
<feature type="transmembrane region" description="Helical" evidence="14">
    <location>
        <begin position="287"/>
        <end position="306"/>
    </location>
</feature>
<evidence type="ECO:0000256" key="8">
    <source>
        <dbReference type="ARBA" id="ARBA00022741"/>
    </source>
</evidence>
<dbReference type="SUPFAM" id="SSF103190">
    <property type="entry name" value="Sensory domain-like"/>
    <property type="match status" value="1"/>
</dbReference>
<dbReference type="InterPro" id="IPR036097">
    <property type="entry name" value="HisK_dim/P_sf"/>
</dbReference>
<dbReference type="SUPFAM" id="SSF55874">
    <property type="entry name" value="ATPase domain of HSP90 chaperone/DNA topoisomerase II/histidine kinase"/>
    <property type="match status" value="1"/>
</dbReference>
<evidence type="ECO:0000256" key="12">
    <source>
        <dbReference type="ARBA" id="ARBA00023012"/>
    </source>
</evidence>
<dbReference type="Pfam" id="PF14827">
    <property type="entry name" value="dCache_3"/>
    <property type="match status" value="1"/>
</dbReference>
<evidence type="ECO:0000259" key="17">
    <source>
        <dbReference type="PROSITE" id="PS50113"/>
    </source>
</evidence>
<keyword evidence="19" id="KW-1185">Reference proteome</keyword>
<dbReference type="InterPro" id="IPR000014">
    <property type="entry name" value="PAS"/>
</dbReference>
<keyword evidence="7 14" id="KW-0812">Transmembrane</keyword>
<dbReference type="CDD" id="cd00130">
    <property type="entry name" value="PAS"/>
    <property type="match status" value="1"/>
</dbReference>
<dbReference type="Pfam" id="PF08447">
    <property type="entry name" value="PAS_3"/>
    <property type="match status" value="1"/>
</dbReference>
<evidence type="ECO:0000259" key="16">
    <source>
        <dbReference type="PROSITE" id="PS50112"/>
    </source>
</evidence>
<dbReference type="SMART" id="SM00388">
    <property type="entry name" value="HisKA"/>
    <property type="match status" value="1"/>
</dbReference>
<protein>
    <recommendedName>
        <fullName evidence="3">histidine kinase</fullName>
        <ecNumber evidence="3">2.7.13.3</ecNumber>
    </recommendedName>
</protein>
<evidence type="ECO:0000259" key="15">
    <source>
        <dbReference type="PROSITE" id="PS50109"/>
    </source>
</evidence>
<dbReference type="Gene3D" id="3.30.450.20">
    <property type="entry name" value="PAS domain"/>
    <property type="match status" value="1"/>
</dbReference>
<dbReference type="SMART" id="SM00086">
    <property type="entry name" value="PAC"/>
    <property type="match status" value="1"/>
</dbReference>
<keyword evidence="5" id="KW-0597">Phosphoprotein</keyword>
<dbReference type="PRINTS" id="PR00344">
    <property type="entry name" value="BCTRLSENSOR"/>
</dbReference>
<evidence type="ECO:0000256" key="4">
    <source>
        <dbReference type="ARBA" id="ARBA00022475"/>
    </source>
</evidence>
<dbReference type="PROSITE" id="PS50112">
    <property type="entry name" value="PAS"/>
    <property type="match status" value="1"/>
</dbReference>
<sequence>MQKFLISSIFLLFLIFLSHEFYYLDKKNEYEKDIHNKKSEEIIAFFNDEVEKKFGKTFALTNLLSKDKKLIEALVKKDNSLLDYSEIIEETQNFGEYKNLWIQIIDKDGYSFYRSWTNRIGDHAASARIDIVDMIKNPRPMRGISTGRFDMTFKTMIPLYDNGKFVGIIEMISKFNSIARVLKKYDIEPLMVVHEDYTTRFIKPFTSLFIGNNYVANLNASKSLMKKVKIYGLKKLMYLEKPILFDKYLVTTTQIKDIHGGEMGFFIFFFDEKKLDKSKIYNFRFEYSSQVIVAVVIYVLFILFLLNKNYVGRLNEEVEKKTLKIDKQKKKLKDLLNVYDNNVIFSKTDLKGYITYVSKAFCEISGYTKDELIGKPHNIIRHPDMKKTVFKELWTTIQSGKVWENEVKNLKKDGGYYWVYSRVEPVYNQENRIIEYISTRTDITAKKKYEEHQLKMLNQTRMTALGEMLSNIAHQWRQPLSIITSVASSVSLKQELKMLKEVDLEKEMKSIMDSANYLSNIIESFRNFIRNDKEFKAVSIKKSVDDVLQILDTTIKSNHINIINNIEKNDIVIGMISGELEQVLINIINNANEIFIERNIQDKNIILNLKIEKEIIIITLEDNAGGIPDDIINKIFDAYFTTKHKSQGTGLGLYMSYRIVTESLKGNLFVKNTDKGAKFFIEIPIKYDSLK</sequence>
<comment type="catalytic activity">
    <reaction evidence="1">
        <text>ATP + protein L-histidine = ADP + protein N-phospho-L-histidine.</text>
        <dbReference type="EC" id="2.7.13.3"/>
    </reaction>
</comment>
<dbReference type="CDD" id="cd00082">
    <property type="entry name" value="HisKA"/>
    <property type="match status" value="1"/>
</dbReference>
<dbReference type="InterPro" id="IPR035965">
    <property type="entry name" value="PAS-like_dom_sf"/>
</dbReference>
<evidence type="ECO:0000256" key="6">
    <source>
        <dbReference type="ARBA" id="ARBA00022679"/>
    </source>
</evidence>
<dbReference type="Gene3D" id="1.10.287.130">
    <property type="match status" value="1"/>
</dbReference>
<evidence type="ECO:0000256" key="5">
    <source>
        <dbReference type="ARBA" id="ARBA00022553"/>
    </source>
</evidence>
<dbReference type="Proteomes" id="UP000308901">
    <property type="component" value="Unassembled WGS sequence"/>
</dbReference>
<gene>
    <name evidence="18" type="ORF">FDK22_03765</name>
</gene>
<dbReference type="AlphaFoldDB" id="A0A5R8Y5U0"/>
<feature type="domain" description="Histidine kinase" evidence="15">
    <location>
        <begin position="471"/>
        <end position="687"/>
    </location>
</feature>
<dbReference type="InterPro" id="IPR001610">
    <property type="entry name" value="PAC"/>
</dbReference>
<dbReference type="InterPro" id="IPR029151">
    <property type="entry name" value="Sensor-like_sf"/>
</dbReference>
<keyword evidence="13" id="KW-0175">Coiled coil</keyword>
<evidence type="ECO:0000256" key="1">
    <source>
        <dbReference type="ARBA" id="ARBA00000085"/>
    </source>
</evidence>
<dbReference type="Pfam" id="PF02518">
    <property type="entry name" value="HATPase_c"/>
    <property type="match status" value="1"/>
</dbReference>
<dbReference type="InterPro" id="IPR013655">
    <property type="entry name" value="PAS_fold_3"/>
</dbReference>
<evidence type="ECO:0000256" key="10">
    <source>
        <dbReference type="ARBA" id="ARBA00022840"/>
    </source>
</evidence>
<keyword evidence="11 14" id="KW-1133">Transmembrane helix</keyword>
<evidence type="ECO:0000256" key="13">
    <source>
        <dbReference type="SAM" id="Coils"/>
    </source>
</evidence>
<evidence type="ECO:0000256" key="2">
    <source>
        <dbReference type="ARBA" id="ARBA00004651"/>
    </source>
</evidence>
<dbReference type="SMART" id="SM00091">
    <property type="entry name" value="PAS"/>
    <property type="match status" value="1"/>
</dbReference>
<dbReference type="InterPro" id="IPR005467">
    <property type="entry name" value="His_kinase_dom"/>
</dbReference>
<dbReference type="SMART" id="SM00387">
    <property type="entry name" value="HATPase_c"/>
    <property type="match status" value="1"/>
</dbReference>
<feature type="domain" description="PAC" evidence="17">
    <location>
        <begin position="403"/>
        <end position="455"/>
    </location>
</feature>
<dbReference type="GO" id="GO:0000155">
    <property type="term" value="F:phosphorelay sensor kinase activity"/>
    <property type="evidence" value="ECO:0007669"/>
    <property type="project" value="InterPro"/>
</dbReference>
<dbReference type="PANTHER" id="PTHR43065:SF46">
    <property type="entry name" value="C4-DICARBOXYLATE TRANSPORT SENSOR PROTEIN DCTB"/>
    <property type="match status" value="1"/>
</dbReference>
<dbReference type="PANTHER" id="PTHR43065">
    <property type="entry name" value="SENSOR HISTIDINE KINASE"/>
    <property type="match status" value="1"/>
</dbReference>